<evidence type="ECO:0000256" key="5">
    <source>
        <dbReference type="SAM" id="Phobius"/>
    </source>
</evidence>
<keyword evidence="2 5" id="KW-0812">Transmembrane</keyword>
<name>K9W802_9CYAN</name>
<feature type="domain" description="SLC12A transporter C-terminal" evidence="7">
    <location>
        <begin position="478"/>
        <end position="598"/>
    </location>
</feature>
<evidence type="ECO:0000256" key="2">
    <source>
        <dbReference type="ARBA" id="ARBA00022692"/>
    </source>
</evidence>
<dbReference type="HOGENOM" id="CLU_001883_3_1_3"/>
<keyword evidence="3 5" id="KW-1133">Transmembrane helix</keyword>
<dbReference type="AlphaFoldDB" id="K9W802"/>
<dbReference type="OrthoDB" id="3181223at2"/>
<dbReference type="InterPro" id="IPR004842">
    <property type="entry name" value="SLC12A_fam"/>
</dbReference>
<sequence length="739" mass="80474">MKLPFGRRPQSTVQTPTEERAGLGTFGGVYTPSILTILGVIMYLRFGWVVGNVGLLGTLIIVTLSTSITFLTSLSISAIATDRVVRVGGAYYMISRSLGIETGGAVGIPLYFAQAFSVALYTIGFAESVVATFNHLNQLYVALITTVVVAVLALTSASIAIRAQYFIMAAIALSLIAFVFGHPVEPTQIELWGAPDRLSEPFWGVFAVFFPAVTGIMAGVNMSGDLRDPSGSIPTGTLAAVGTGYVIYMGLPIFLAMRADATTLIEEPLIMQQMALWGPAILLGVWGATLSSALGSILGAPRVLQALARDGILPRWMSFLGTGSGRDDEPRIGTAVTLGVATAAVCIGDLNLIAPVLTMFFLTTYLVLNVSAAIEGFLQSPSFRPTFRVHWVFSLLGAMGCIAVMFLINAVATVVAAVIVLCIYFWLQQRELRTTWGDVRRGMWMELMRMGIFQIGHQPDTKNWRPHILVLSGAPTKRWSLIEFADNLTRNRGLVTVSSVLPSGSRDIAQQAKMEQTIRDYLERQGVQALVRLVTAPNPFDGAQQLMEAYGLGSLVPNTILLGDSEEPSRRDRYCQLIAEIHGAKRNLVILRENQELGFGLRRRIDVWWGGMQANGGLMLLLAYLLRSDIDWRNAQIYLKLVVPDDTAAIAAQANLESLVKQLRIGAISQVLVADGRPFTEILHESSQNADLVFLGMATPQEHFTQYYESLQNRTANLPTTAFVLAAPEFAFSEVLSDR</sequence>
<feature type="transmembrane region" description="Helical" evidence="5">
    <location>
        <begin position="276"/>
        <end position="300"/>
    </location>
</feature>
<feature type="transmembrane region" description="Helical" evidence="5">
    <location>
        <begin position="138"/>
        <end position="158"/>
    </location>
</feature>
<dbReference type="GO" id="GO:0015377">
    <property type="term" value="F:chloride:monoatomic cation symporter activity"/>
    <property type="evidence" value="ECO:0007669"/>
    <property type="project" value="InterPro"/>
</dbReference>
<proteinExistence type="predicted"/>
<keyword evidence="4 5" id="KW-0472">Membrane</keyword>
<feature type="transmembrane region" description="Helical" evidence="5">
    <location>
        <begin position="165"/>
        <end position="182"/>
    </location>
</feature>
<evidence type="ECO:0000313" key="9">
    <source>
        <dbReference type="Proteomes" id="UP000010471"/>
    </source>
</evidence>
<dbReference type="Pfam" id="PF00324">
    <property type="entry name" value="AA_permease"/>
    <property type="match status" value="1"/>
</dbReference>
<feature type="transmembrane region" description="Helical" evidence="5">
    <location>
        <begin position="236"/>
        <end position="256"/>
    </location>
</feature>
<comment type="subcellular location">
    <subcellularLocation>
        <location evidence="1">Membrane</location>
        <topology evidence="1">Multi-pass membrane protein</topology>
    </subcellularLocation>
</comment>
<dbReference type="PANTHER" id="PTHR11827">
    <property type="entry name" value="SOLUTE CARRIER FAMILY 12, CATION COTRANSPORTERS"/>
    <property type="match status" value="1"/>
</dbReference>
<dbReference type="PATRIC" id="fig|1173027.3.peg.16"/>
<dbReference type="Pfam" id="PF03522">
    <property type="entry name" value="SLC12"/>
    <property type="match status" value="1"/>
</dbReference>
<feature type="domain" description="Amino acid permease/ SLC12A" evidence="6">
    <location>
        <begin position="29"/>
        <end position="468"/>
    </location>
</feature>
<feature type="transmembrane region" description="Helical" evidence="5">
    <location>
        <begin position="202"/>
        <end position="224"/>
    </location>
</feature>
<evidence type="ECO:0000259" key="6">
    <source>
        <dbReference type="Pfam" id="PF00324"/>
    </source>
</evidence>
<protein>
    <submittedName>
        <fullName evidence="8">Amino acid transporter</fullName>
    </submittedName>
</protein>
<evidence type="ECO:0000313" key="8">
    <source>
        <dbReference type="EMBL" id="AFZ15961.1"/>
    </source>
</evidence>
<feature type="transmembrane region" description="Helical" evidence="5">
    <location>
        <begin position="56"/>
        <end position="81"/>
    </location>
</feature>
<dbReference type="InterPro" id="IPR018491">
    <property type="entry name" value="SLC12_C"/>
</dbReference>
<dbReference type="Proteomes" id="UP000010471">
    <property type="component" value="Chromosome"/>
</dbReference>
<dbReference type="RefSeq" id="WP_015180125.1">
    <property type="nucleotide sequence ID" value="NC_019738.1"/>
</dbReference>
<feature type="transmembrane region" description="Helical" evidence="5">
    <location>
        <begin position="394"/>
        <end position="427"/>
    </location>
</feature>
<evidence type="ECO:0000256" key="1">
    <source>
        <dbReference type="ARBA" id="ARBA00004141"/>
    </source>
</evidence>
<feature type="transmembrane region" description="Helical" evidence="5">
    <location>
        <begin position="102"/>
        <end position="126"/>
    </location>
</feature>
<evidence type="ECO:0000256" key="4">
    <source>
        <dbReference type="ARBA" id="ARBA00023136"/>
    </source>
</evidence>
<feature type="transmembrane region" description="Helical" evidence="5">
    <location>
        <begin position="352"/>
        <end position="374"/>
    </location>
</feature>
<dbReference type="KEGG" id="mic:Mic7113_0014"/>
<dbReference type="PANTHER" id="PTHR11827:SF72">
    <property type="entry name" value="GH08340P"/>
    <property type="match status" value="1"/>
</dbReference>
<dbReference type="eggNOG" id="COG0531">
    <property type="taxonomic scope" value="Bacteria"/>
</dbReference>
<dbReference type="InterPro" id="IPR004841">
    <property type="entry name" value="AA-permease/SLC12A_dom"/>
</dbReference>
<dbReference type="Gene3D" id="1.20.1740.10">
    <property type="entry name" value="Amino acid/polyamine transporter I"/>
    <property type="match status" value="1"/>
</dbReference>
<reference evidence="8 9" key="1">
    <citation type="submission" date="2012-06" db="EMBL/GenBank/DDBJ databases">
        <title>Finished chromosome of genome of Microcoleus sp. PCC 7113.</title>
        <authorList>
            <consortium name="US DOE Joint Genome Institute"/>
            <person name="Gugger M."/>
            <person name="Coursin T."/>
            <person name="Rippka R."/>
            <person name="Tandeau De Marsac N."/>
            <person name="Huntemann M."/>
            <person name="Wei C.-L."/>
            <person name="Han J."/>
            <person name="Detter J.C."/>
            <person name="Han C."/>
            <person name="Tapia R."/>
            <person name="Chen A."/>
            <person name="Kyrpides N."/>
            <person name="Mavromatis K."/>
            <person name="Markowitz V."/>
            <person name="Szeto E."/>
            <person name="Ivanova N."/>
            <person name="Pagani I."/>
            <person name="Pati A."/>
            <person name="Goodwin L."/>
            <person name="Nordberg H.P."/>
            <person name="Cantor M.N."/>
            <person name="Hua S.X."/>
            <person name="Woyke T."/>
            <person name="Kerfeld C.A."/>
        </authorList>
    </citation>
    <scope>NUCLEOTIDE SEQUENCE [LARGE SCALE GENOMIC DNA]</scope>
    <source>
        <strain evidence="8 9">PCC 7113</strain>
    </source>
</reference>
<feature type="transmembrane region" description="Helical" evidence="5">
    <location>
        <begin position="21"/>
        <end position="44"/>
    </location>
</feature>
<accession>K9W802</accession>
<dbReference type="STRING" id="1173027.Mic7113_0014"/>
<dbReference type="GO" id="GO:0016020">
    <property type="term" value="C:membrane"/>
    <property type="evidence" value="ECO:0007669"/>
    <property type="project" value="UniProtKB-SubCell"/>
</dbReference>
<keyword evidence="9" id="KW-1185">Reference proteome</keyword>
<evidence type="ECO:0000259" key="7">
    <source>
        <dbReference type="Pfam" id="PF03522"/>
    </source>
</evidence>
<organism evidence="8 9">
    <name type="scientific">Allocoleopsis franciscana PCC 7113</name>
    <dbReference type="NCBI Taxonomy" id="1173027"/>
    <lineage>
        <taxon>Bacteria</taxon>
        <taxon>Bacillati</taxon>
        <taxon>Cyanobacteriota</taxon>
        <taxon>Cyanophyceae</taxon>
        <taxon>Coleofasciculales</taxon>
        <taxon>Coleofasciculaceae</taxon>
        <taxon>Allocoleopsis</taxon>
        <taxon>Allocoleopsis franciscana</taxon>
    </lineage>
</organism>
<dbReference type="EMBL" id="CP003630">
    <property type="protein sequence ID" value="AFZ15961.1"/>
    <property type="molecule type" value="Genomic_DNA"/>
</dbReference>
<gene>
    <name evidence="8" type="ORF">Mic7113_0014</name>
</gene>
<evidence type="ECO:0000256" key="3">
    <source>
        <dbReference type="ARBA" id="ARBA00022989"/>
    </source>
</evidence>